<proteinExistence type="predicted"/>
<reference evidence="1 2" key="1">
    <citation type="submission" date="2018-12" db="EMBL/GenBank/DDBJ databases">
        <title>Still something new to discover - new insights into E. coli phage diversity and taxonomy.</title>
        <authorList>
            <person name="Korf I.H.E."/>
            <person name="Adriaennsens E."/>
            <person name="Dreiseikelmann B."/>
            <person name="Kropinski A."/>
            <person name="Nimtz M."/>
            <person name="Meier-Kolthoff J.P."/>
            <person name="Rohde M."/>
            <person name="van Raaij M."/>
            <person name="Wittmann J."/>
        </authorList>
    </citation>
    <scope>NUCLEOTIDE SEQUENCE [LARGE SCALE GENOMIC DNA]</scope>
</reference>
<sequence length="149" mass="17354">MNVKTKSMKKCLDRLFNGPTPASVVDDIINQAFGRLGMGLDSIVGWYQAEHEGKLRHYHNDYRFDDGDIGSDYSIYLFPDKITILIEFDDEMNDQELALMRQSAKRAFGRCVEQYDPDVFITCRIFIRPRKLIQHLSYDTKYIDESNKG</sequence>
<keyword evidence="2" id="KW-1185">Reference proteome</keyword>
<organism evidence="1 2">
    <name type="scientific">Escherichia phage vB_EcoM_Goslar</name>
    <dbReference type="NCBI Taxonomy" id="2502409"/>
    <lineage>
        <taxon>Viruses</taxon>
        <taxon>Duplodnaviria</taxon>
        <taxon>Heunggongvirae</taxon>
        <taxon>Uroviricota</taxon>
        <taxon>Caudoviricetes</taxon>
        <taxon>Chimalliviridae</taxon>
        <taxon>Goslarvirus</taxon>
        <taxon>Goslarvirus goslar</taxon>
    </lineage>
</organism>
<gene>
    <name evidence="1" type="ORF">Goslar_00071</name>
</gene>
<accession>A0A482GE82</accession>
<evidence type="ECO:0000313" key="1">
    <source>
        <dbReference type="EMBL" id="QBO63864.1"/>
    </source>
</evidence>
<evidence type="ECO:0000313" key="2">
    <source>
        <dbReference type="Proteomes" id="UP000294673"/>
    </source>
</evidence>
<protein>
    <submittedName>
        <fullName evidence="1">Uncharacterized protein</fullName>
    </submittedName>
</protein>
<dbReference type="EMBL" id="MK327938">
    <property type="protein sequence ID" value="QBO63864.1"/>
    <property type="molecule type" value="Genomic_DNA"/>
</dbReference>
<dbReference type="Proteomes" id="UP000294673">
    <property type="component" value="Segment"/>
</dbReference>
<name>A0A482GE82_BPGOS</name>
<organismHost>
    <name type="scientific">Escherichia coli</name>
    <dbReference type="NCBI Taxonomy" id="562"/>
</organismHost>